<name>I0IQW2_LEPFC</name>
<protein>
    <submittedName>
        <fullName evidence="1">Uncharacterized protein</fullName>
    </submittedName>
</protein>
<organism evidence="1 2">
    <name type="scientific">Leptospirillum ferrooxidans (strain C2-3)</name>
    <dbReference type="NCBI Taxonomy" id="1162668"/>
    <lineage>
        <taxon>Bacteria</taxon>
        <taxon>Pseudomonadati</taxon>
        <taxon>Nitrospirota</taxon>
        <taxon>Nitrospiria</taxon>
        <taxon>Nitrospirales</taxon>
        <taxon>Nitrospiraceae</taxon>
        <taxon>Leptospirillum</taxon>
    </lineage>
</organism>
<evidence type="ECO:0000313" key="2">
    <source>
        <dbReference type="Proteomes" id="UP000007382"/>
    </source>
</evidence>
<dbReference type="KEGG" id="lfc:LFE_1986"/>
<keyword evidence="2" id="KW-1185">Reference proteome</keyword>
<evidence type="ECO:0000313" key="1">
    <source>
        <dbReference type="EMBL" id="BAM07661.1"/>
    </source>
</evidence>
<accession>I0IQW2</accession>
<reference evidence="1 2" key="1">
    <citation type="journal article" date="2012" name="J. Bacteriol.">
        <title>Complete Genome Sequence of Leptospirillum ferrooxidans Strain C2-3, Isolated from a Fresh Volcanic Ash Deposit on the Island of Miyake, Japan.</title>
        <authorList>
            <person name="Fujimura R."/>
            <person name="Sato Y."/>
            <person name="Nishizawa T."/>
            <person name="Oshima K."/>
            <person name="Kim S.-W."/>
            <person name="Hattori M."/>
            <person name="Kamijo T."/>
            <person name="Ohta H."/>
        </authorList>
    </citation>
    <scope>NUCLEOTIDE SEQUENCE [LARGE SCALE GENOMIC DNA]</scope>
    <source>
        <strain evidence="1 2">C2-3</strain>
    </source>
</reference>
<dbReference type="PATRIC" id="fig|1162668.3.peg.2352"/>
<dbReference type="HOGENOM" id="CLU_2601726_0_0_0"/>
<gene>
    <name evidence="1" type="ordered locus">LFE_1986</name>
</gene>
<dbReference type="EMBL" id="AP012342">
    <property type="protein sequence ID" value="BAM07661.1"/>
    <property type="molecule type" value="Genomic_DNA"/>
</dbReference>
<dbReference type="AlphaFoldDB" id="I0IQW2"/>
<proteinExistence type="predicted"/>
<dbReference type="Proteomes" id="UP000007382">
    <property type="component" value="Chromosome"/>
</dbReference>
<reference evidence="2" key="2">
    <citation type="submission" date="2012-03" db="EMBL/GenBank/DDBJ databases">
        <title>The complete genome sequence of the pioneer microbe on fresh volcanic deposit, Leptospirillum ferrooxidans strain C2-3.</title>
        <authorList>
            <person name="Fujimura R."/>
            <person name="Sato Y."/>
            <person name="Nishizawa T."/>
            <person name="Nanba K."/>
            <person name="Oshima K."/>
            <person name="Hattori M."/>
            <person name="Kamijo T."/>
            <person name="Ohta H."/>
        </authorList>
    </citation>
    <scope>NUCLEOTIDE SEQUENCE [LARGE SCALE GENOMIC DNA]</scope>
    <source>
        <strain evidence="2">C2-3</strain>
    </source>
</reference>
<sequence length="79" mass="9300">MIQMGSIGASILLGKISILFSEIGKIFQPNAIVINNINKRYNTFVERPMAQRLKWRVGFALERVLLEKQSYRVMFWRIR</sequence>